<dbReference type="Proteomes" id="UP000291121">
    <property type="component" value="Chromosome"/>
</dbReference>
<proteinExistence type="predicted"/>
<organism evidence="1 2">
    <name type="scientific">Pseudomonas arsenicoxydans</name>
    <dbReference type="NCBI Taxonomy" id="702115"/>
    <lineage>
        <taxon>Bacteria</taxon>
        <taxon>Pseudomonadati</taxon>
        <taxon>Pseudomonadota</taxon>
        <taxon>Gammaproteobacteria</taxon>
        <taxon>Pseudomonadales</taxon>
        <taxon>Pseudomonadaceae</taxon>
        <taxon>Pseudomonas</taxon>
    </lineage>
</organism>
<name>A0A4P6GBW8_9PSED</name>
<dbReference type="AlphaFoldDB" id="A0A4P6GBW8"/>
<protein>
    <submittedName>
        <fullName evidence="1">Uncharacterized protein</fullName>
    </submittedName>
</protein>
<reference evidence="1 2" key="1">
    <citation type="submission" date="2017-11" db="EMBL/GenBank/DDBJ databases">
        <title>Genome sequence of Pseudomonas arsenicoxydans ACM1.</title>
        <authorList>
            <person name="Nascimento F.X."/>
        </authorList>
    </citation>
    <scope>NUCLEOTIDE SEQUENCE [LARGE SCALE GENOMIC DNA]</scope>
    <source>
        <strain evidence="1 2">ACM1</strain>
    </source>
</reference>
<sequence length="415" mass="46337">MSTEKIPSRLAWAIVAFGWSIEPAMSTSMDIKAVFRPDSSKPADNKFINQTPSSGYCASYPSECKNLNMFSIRLPLRFESIRPILPDAEPRSNAMFKVPAQWRSLPVKNEETGELEQVEVRIAGMGSQYKLSETTVSLTGASNWLEGHQTLWGSSWVYSPPPCEYSGVGSYDPWNYAFFWKTPVEGVCVKSTRYPIPAMTYNYVDFAYELRTPNPLEMSSGLYTGTLSYRVGPGGDFDMGDVMLPDDNLITLNFALTVEHTLKVDIPPGGNQVELVPPGGWQAWLTQGRKPTRLFRDQTFNISSSSRFKMQLECEIPGLFDCMIRDPVSQRAAVVQLSVSLPSGLTDTSGQPVKRRPLHVGHTNAQEFKPGFYLDRAPGILHFEIAPYYVNYMIKPGEASRYSGNITVIWDSDVG</sequence>
<accession>A0A4P6GBW8</accession>
<evidence type="ECO:0000313" key="2">
    <source>
        <dbReference type="Proteomes" id="UP000291121"/>
    </source>
</evidence>
<dbReference type="EMBL" id="CP024767">
    <property type="protein sequence ID" value="QAY88448.1"/>
    <property type="molecule type" value="Genomic_DNA"/>
</dbReference>
<gene>
    <name evidence="1" type="ORF">CUN61_29975</name>
</gene>
<evidence type="ECO:0000313" key="1">
    <source>
        <dbReference type="EMBL" id="QAY88448.1"/>
    </source>
</evidence>
<keyword evidence="2" id="KW-1185">Reference proteome</keyword>